<keyword evidence="3" id="KW-1185">Reference proteome</keyword>
<evidence type="ECO:0000313" key="2">
    <source>
        <dbReference type="EMBL" id="GBP09154.1"/>
    </source>
</evidence>
<gene>
    <name evidence="2" type="ORF">EVAR_4031_1</name>
</gene>
<reference evidence="2 3" key="1">
    <citation type="journal article" date="2019" name="Commun. Biol.">
        <title>The bagworm genome reveals a unique fibroin gene that provides high tensile strength.</title>
        <authorList>
            <person name="Kono N."/>
            <person name="Nakamura H."/>
            <person name="Ohtoshi R."/>
            <person name="Tomita M."/>
            <person name="Numata K."/>
            <person name="Arakawa K."/>
        </authorList>
    </citation>
    <scope>NUCLEOTIDE SEQUENCE [LARGE SCALE GENOMIC DNA]</scope>
</reference>
<dbReference type="AlphaFoldDB" id="A0A4C1T4X3"/>
<proteinExistence type="predicted"/>
<name>A0A4C1T4X3_EUMVA</name>
<sequence>MVTPANESPTCTTAARGLSCRSPPLSPDGDAVHDSRRRALDWCGGLRSKPSVRAVVPPMVTPANESPTCTRLVRGLKI</sequence>
<comment type="caution">
    <text evidence="2">The sequence shown here is derived from an EMBL/GenBank/DDBJ whole genome shotgun (WGS) entry which is preliminary data.</text>
</comment>
<evidence type="ECO:0000256" key="1">
    <source>
        <dbReference type="SAM" id="MobiDB-lite"/>
    </source>
</evidence>
<protein>
    <submittedName>
        <fullName evidence="2">Uncharacterized protein</fullName>
    </submittedName>
</protein>
<dbReference type="Proteomes" id="UP000299102">
    <property type="component" value="Unassembled WGS sequence"/>
</dbReference>
<feature type="compositionally biased region" description="Polar residues" evidence="1">
    <location>
        <begin position="1"/>
        <end position="13"/>
    </location>
</feature>
<feature type="region of interest" description="Disordered" evidence="1">
    <location>
        <begin position="1"/>
        <end position="32"/>
    </location>
</feature>
<organism evidence="2 3">
    <name type="scientific">Eumeta variegata</name>
    <name type="common">Bagworm moth</name>
    <name type="synonym">Eumeta japonica</name>
    <dbReference type="NCBI Taxonomy" id="151549"/>
    <lineage>
        <taxon>Eukaryota</taxon>
        <taxon>Metazoa</taxon>
        <taxon>Ecdysozoa</taxon>
        <taxon>Arthropoda</taxon>
        <taxon>Hexapoda</taxon>
        <taxon>Insecta</taxon>
        <taxon>Pterygota</taxon>
        <taxon>Neoptera</taxon>
        <taxon>Endopterygota</taxon>
        <taxon>Lepidoptera</taxon>
        <taxon>Glossata</taxon>
        <taxon>Ditrysia</taxon>
        <taxon>Tineoidea</taxon>
        <taxon>Psychidae</taxon>
        <taxon>Oiketicinae</taxon>
        <taxon>Eumeta</taxon>
    </lineage>
</organism>
<dbReference type="EMBL" id="BGZK01000034">
    <property type="protein sequence ID" value="GBP09154.1"/>
    <property type="molecule type" value="Genomic_DNA"/>
</dbReference>
<evidence type="ECO:0000313" key="3">
    <source>
        <dbReference type="Proteomes" id="UP000299102"/>
    </source>
</evidence>
<accession>A0A4C1T4X3</accession>